<accession>A0A080LTL8</accession>
<dbReference type="PANTHER" id="PTHR38009">
    <property type="entry name" value="CONSERVED HYPOTHETICAL PHAGE TAIL PROTEIN"/>
    <property type="match status" value="1"/>
</dbReference>
<dbReference type="InterPro" id="IPR010667">
    <property type="entry name" value="Phage_T4_Gp19"/>
</dbReference>
<dbReference type="AlphaFoldDB" id="A0A080LTL8"/>
<sequence>MPELGLNTAFSLATNLSGVRVDPYQAFNFLVEIEGILAGGFSECSGLQVESETFEYREGGVNEYMHRFAGPTKYPPLLLKHGLTQIDGLWGWHQDVVQGRIRRRNGTIYLLNKQRIPVIWWDFKEAFPFRWSGPSLVASSGGVAIESVELAHRGLSRPRLANVVAGVVAERISGGSLTFSEGLF</sequence>
<dbReference type="NCBIfam" id="TIGR02241">
    <property type="entry name" value="conserved hypothetical phage tail region protein"/>
    <property type="match status" value="1"/>
</dbReference>
<comment type="caution">
    <text evidence="1">The sequence shown here is derived from an EMBL/GenBank/DDBJ whole genome shotgun (WGS) entry which is preliminary data.</text>
</comment>
<protein>
    <submittedName>
        <fullName evidence="1">T4-like virus tail tube protein gp19</fullName>
    </submittedName>
</protein>
<dbReference type="Proteomes" id="UP000020077">
    <property type="component" value="Unassembled WGS sequence"/>
</dbReference>
<proteinExistence type="predicted"/>
<name>A0A080LTL8_9PROT</name>
<evidence type="ECO:0000313" key="1">
    <source>
        <dbReference type="EMBL" id="KFB71788.1"/>
    </source>
</evidence>
<evidence type="ECO:0000313" key="2">
    <source>
        <dbReference type="Proteomes" id="UP000020077"/>
    </source>
</evidence>
<dbReference type="Pfam" id="PF06841">
    <property type="entry name" value="Phage_T4_gp19"/>
    <property type="match status" value="1"/>
</dbReference>
<dbReference type="PANTHER" id="PTHR38009:SF1">
    <property type="entry name" value="CONSERVED HYPOTHETICAL PHAGE TAIL PROTEIN"/>
    <property type="match status" value="1"/>
</dbReference>
<dbReference type="GO" id="GO:0005198">
    <property type="term" value="F:structural molecule activity"/>
    <property type="evidence" value="ECO:0007669"/>
    <property type="project" value="InterPro"/>
</dbReference>
<organism evidence="1 2">
    <name type="scientific">Candidatus Accumulibacter phosphatis</name>
    <dbReference type="NCBI Taxonomy" id="327160"/>
    <lineage>
        <taxon>Bacteria</taxon>
        <taxon>Pseudomonadati</taxon>
        <taxon>Pseudomonadota</taxon>
        <taxon>Betaproteobacteria</taxon>
        <taxon>Candidatus Accumulibacter</taxon>
    </lineage>
</organism>
<gene>
    <name evidence="1" type="ORF">AW09_003067</name>
</gene>
<dbReference type="InterPro" id="IPR011747">
    <property type="entry name" value="CHP02241"/>
</dbReference>
<dbReference type="EMBL" id="JDVG02000492">
    <property type="protein sequence ID" value="KFB71788.1"/>
    <property type="molecule type" value="Genomic_DNA"/>
</dbReference>
<reference evidence="1 2" key="1">
    <citation type="submission" date="2014-02" db="EMBL/GenBank/DDBJ databases">
        <title>Expanding our view of genomic diversity in Candidatus Accumulibacter clades.</title>
        <authorList>
            <person name="Skennerton C.T."/>
            <person name="Barr J.J."/>
            <person name="Slater F.R."/>
            <person name="Bond P.L."/>
            <person name="Tyson G.W."/>
        </authorList>
    </citation>
    <scope>NUCLEOTIDE SEQUENCE [LARGE SCALE GENOMIC DNA]</scope>
    <source>
        <strain evidence="2">BA-91</strain>
    </source>
</reference>